<dbReference type="AlphaFoldDB" id="A0A6C0L9J9"/>
<evidence type="ECO:0000256" key="5">
    <source>
        <dbReference type="ARBA" id="ARBA00022840"/>
    </source>
</evidence>
<evidence type="ECO:0000259" key="6">
    <source>
        <dbReference type="Pfam" id="PF00117"/>
    </source>
</evidence>
<reference evidence="7" key="1">
    <citation type="journal article" date="2020" name="Nature">
        <title>Giant virus diversity and host interactions through global metagenomics.</title>
        <authorList>
            <person name="Schulz F."/>
            <person name="Roux S."/>
            <person name="Paez-Espino D."/>
            <person name="Jungbluth S."/>
            <person name="Walsh D.A."/>
            <person name="Denef V.J."/>
            <person name="McMahon K.D."/>
            <person name="Konstantinidis K.T."/>
            <person name="Eloe-Fadrosh E.A."/>
            <person name="Kyrpides N.C."/>
            <person name="Woyke T."/>
        </authorList>
    </citation>
    <scope>NUCLEOTIDE SEQUENCE</scope>
    <source>
        <strain evidence="7">GVMAG-M-3300027763-16</strain>
    </source>
</reference>
<dbReference type="PANTHER" id="PTHR11922">
    <property type="entry name" value="GMP SYNTHASE-RELATED"/>
    <property type="match status" value="1"/>
</dbReference>
<dbReference type="Gene3D" id="3.40.50.880">
    <property type="match status" value="1"/>
</dbReference>
<evidence type="ECO:0000256" key="4">
    <source>
        <dbReference type="ARBA" id="ARBA00022755"/>
    </source>
</evidence>
<keyword evidence="2" id="KW-0547">Nucleotide-binding</keyword>
<dbReference type="Pfam" id="PF00117">
    <property type="entry name" value="GATase"/>
    <property type="match status" value="1"/>
</dbReference>
<sequence length="188" mass="22144">MYKEDALFHKFKIGYIYSLKGNKLIFKKWDDSQGIRRTLKNKEISGIIISGSDYFVKGSEHSIIDKSIMRSNIPILAICYGFQYIVSKYGLGKNSFIKSNKDGYMKYDSRLNISMPFYIPKTKYFFYHTDYIVKVPKAFKVIKKIRDKIMIAYNSKRNILGVQFHPEKYKRSSRVFFDLWISGCVGRK</sequence>
<dbReference type="SUPFAM" id="SSF52317">
    <property type="entry name" value="Class I glutamine amidotransferase-like"/>
    <property type="match status" value="1"/>
</dbReference>
<feature type="domain" description="Glutamine amidotransferase" evidence="6">
    <location>
        <begin position="24"/>
        <end position="172"/>
    </location>
</feature>
<keyword evidence="1" id="KW-0436">Ligase</keyword>
<dbReference type="GO" id="GO:0003921">
    <property type="term" value="F:GMP synthase activity"/>
    <property type="evidence" value="ECO:0007669"/>
    <property type="project" value="TreeGrafter"/>
</dbReference>
<dbReference type="EMBL" id="MN740451">
    <property type="protein sequence ID" value="QHU27097.1"/>
    <property type="molecule type" value="Genomic_DNA"/>
</dbReference>
<proteinExistence type="predicted"/>
<evidence type="ECO:0000313" key="7">
    <source>
        <dbReference type="EMBL" id="QHU27097.1"/>
    </source>
</evidence>
<keyword evidence="5" id="KW-0067">ATP-binding</keyword>
<dbReference type="PROSITE" id="PS51273">
    <property type="entry name" value="GATASE_TYPE_1"/>
    <property type="match status" value="1"/>
</dbReference>
<keyword evidence="4" id="KW-0658">Purine biosynthesis</keyword>
<dbReference type="InterPro" id="IPR017926">
    <property type="entry name" value="GATASE"/>
</dbReference>
<organism evidence="7">
    <name type="scientific">viral metagenome</name>
    <dbReference type="NCBI Taxonomy" id="1070528"/>
    <lineage>
        <taxon>unclassified sequences</taxon>
        <taxon>metagenomes</taxon>
        <taxon>organismal metagenomes</taxon>
    </lineage>
</organism>
<accession>A0A6C0L9J9</accession>
<dbReference type="PANTHER" id="PTHR11922:SF2">
    <property type="entry name" value="GMP SYNTHASE [GLUTAMINE-HYDROLYZING]"/>
    <property type="match status" value="1"/>
</dbReference>
<name>A0A6C0L9J9_9ZZZZ</name>
<evidence type="ECO:0000256" key="2">
    <source>
        <dbReference type="ARBA" id="ARBA00022741"/>
    </source>
</evidence>
<evidence type="ECO:0000256" key="3">
    <source>
        <dbReference type="ARBA" id="ARBA00022749"/>
    </source>
</evidence>
<protein>
    <recommendedName>
        <fullName evidence="6">Glutamine amidotransferase domain-containing protein</fullName>
    </recommendedName>
</protein>
<evidence type="ECO:0000256" key="1">
    <source>
        <dbReference type="ARBA" id="ARBA00022598"/>
    </source>
</evidence>
<dbReference type="GO" id="GO:0005829">
    <property type="term" value="C:cytosol"/>
    <property type="evidence" value="ECO:0007669"/>
    <property type="project" value="TreeGrafter"/>
</dbReference>
<dbReference type="InterPro" id="IPR029062">
    <property type="entry name" value="Class_I_gatase-like"/>
</dbReference>
<dbReference type="GO" id="GO:0005524">
    <property type="term" value="F:ATP binding"/>
    <property type="evidence" value="ECO:0007669"/>
    <property type="project" value="UniProtKB-KW"/>
</dbReference>
<keyword evidence="3" id="KW-0332">GMP biosynthesis</keyword>